<dbReference type="Pfam" id="PF01266">
    <property type="entry name" value="DAO"/>
    <property type="match status" value="1"/>
</dbReference>
<dbReference type="OrthoDB" id="429143at2759"/>
<accession>A0A0S4JKV6</accession>
<dbReference type="PANTHER" id="PTHR13847:SF281">
    <property type="entry name" value="FAD DEPENDENT OXIDOREDUCTASE DOMAIN-CONTAINING PROTEIN"/>
    <property type="match status" value="1"/>
</dbReference>
<dbReference type="VEuPathDB" id="TriTrypDB:BSAL_30860"/>
<name>A0A0S4JKV6_BODSA</name>
<gene>
    <name evidence="3" type="ORF">BSAL_30860</name>
</gene>
<keyword evidence="4" id="KW-1185">Reference proteome</keyword>
<evidence type="ECO:0000256" key="1">
    <source>
        <dbReference type="SAM" id="MobiDB-lite"/>
    </source>
</evidence>
<sequence length="557" mass="60681">MSFKFAGRLLGGVCVGSAASAMYIHCQYVAFEDVVNDAKRHIECDPPNIKKHSRTLGGYPVTYYTEGTLREAAPAPQPLSEHLANVVDVCVVGGGFAGLHCALALTEKGKSVAVLEARRVGCRASGRNGGDAIIGFHTETDELAKLCGEPMAKEIYSHSIMGYDRLKSIIQKYRIQCGHKEEGALTVSFTHRVEKSKRDINAILEEERQGVLDSKTRFNEELEVWDKAKLEEVGLHSDRFAYGVYNPKNLTLNPLELVLGLARACRQQKAQVFESSPVTSITKLPRRHHSHHHHAAAASSTAAATPAAAAPVVQHEETDTWLITTEMGSIMAKNVVLATNGAPTHLNPRLSFATSSLVTAMMLTKPIDVTELNKVLSAKCAVFDERFALAYFRRVEGNRILFGSLAKGMPMNRKWAEKALIADLTKTFPSLAGLVEADVSWQGRLEAKVPVFPMIGRDTSGMWYSLGYSGHGLVPTCAGGELLASAITSLDPQADGSRGKPDERYKLWGNVNYGPAAHHVPGFLPPSFIPLGGPWGYIGSVLFCKYAEIKDAMEHKK</sequence>
<evidence type="ECO:0000259" key="2">
    <source>
        <dbReference type="Pfam" id="PF01266"/>
    </source>
</evidence>
<feature type="domain" description="FAD dependent oxidoreductase" evidence="2">
    <location>
        <begin position="88"/>
        <end position="485"/>
    </location>
</feature>
<dbReference type="AlphaFoldDB" id="A0A0S4JKV6"/>
<dbReference type="PANTHER" id="PTHR13847">
    <property type="entry name" value="SARCOSINE DEHYDROGENASE-RELATED"/>
    <property type="match status" value="1"/>
</dbReference>
<feature type="compositionally biased region" description="Basic residues" evidence="1">
    <location>
        <begin position="284"/>
        <end position="295"/>
    </location>
</feature>
<dbReference type="GO" id="GO:0005737">
    <property type="term" value="C:cytoplasm"/>
    <property type="evidence" value="ECO:0007669"/>
    <property type="project" value="TreeGrafter"/>
</dbReference>
<proteinExistence type="predicted"/>
<feature type="compositionally biased region" description="Low complexity" evidence="1">
    <location>
        <begin position="296"/>
        <end position="308"/>
    </location>
</feature>
<dbReference type="EMBL" id="CYKH01001901">
    <property type="protein sequence ID" value="CUG91232.1"/>
    <property type="molecule type" value="Genomic_DNA"/>
</dbReference>
<dbReference type="OMA" id="HIMGEIM"/>
<reference evidence="4" key="1">
    <citation type="submission" date="2015-09" db="EMBL/GenBank/DDBJ databases">
        <authorList>
            <consortium name="Pathogen Informatics"/>
        </authorList>
    </citation>
    <scope>NUCLEOTIDE SEQUENCE [LARGE SCALE GENOMIC DNA]</scope>
    <source>
        <strain evidence="4">Lake Konstanz</strain>
    </source>
</reference>
<dbReference type="Gene3D" id="3.50.50.60">
    <property type="entry name" value="FAD/NAD(P)-binding domain"/>
    <property type="match status" value="2"/>
</dbReference>
<evidence type="ECO:0000313" key="4">
    <source>
        <dbReference type="Proteomes" id="UP000051952"/>
    </source>
</evidence>
<dbReference type="SUPFAM" id="SSF51905">
    <property type="entry name" value="FAD/NAD(P)-binding domain"/>
    <property type="match status" value="1"/>
</dbReference>
<dbReference type="InterPro" id="IPR006076">
    <property type="entry name" value="FAD-dep_OxRdtase"/>
</dbReference>
<dbReference type="Gene3D" id="3.30.9.10">
    <property type="entry name" value="D-Amino Acid Oxidase, subunit A, domain 2"/>
    <property type="match status" value="2"/>
</dbReference>
<protein>
    <submittedName>
        <fullName evidence="3">FAD dependent oxidoreductase, putative</fullName>
    </submittedName>
</protein>
<organism evidence="3 4">
    <name type="scientific">Bodo saltans</name>
    <name type="common">Flagellated protozoan</name>
    <dbReference type="NCBI Taxonomy" id="75058"/>
    <lineage>
        <taxon>Eukaryota</taxon>
        <taxon>Discoba</taxon>
        <taxon>Euglenozoa</taxon>
        <taxon>Kinetoplastea</taxon>
        <taxon>Metakinetoplastina</taxon>
        <taxon>Eubodonida</taxon>
        <taxon>Bodonidae</taxon>
        <taxon>Bodo</taxon>
    </lineage>
</organism>
<evidence type="ECO:0000313" key="3">
    <source>
        <dbReference type="EMBL" id="CUG91232.1"/>
    </source>
</evidence>
<feature type="region of interest" description="Disordered" evidence="1">
    <location>
        <begin position="283"/>
        <end position="308"/>
    </location>
</feature>
<dbReference type="Proteomes" id="UP000051952">
    <property type="component" value="Unassembled WGS sequence"/>
</dbReference>
<dbReference type="InterPro" id="IPR036188">
    <property type="entry name" value="FAD/NAD-bd_sf"/>
</dbReference>